<dbReference type="Gene3D" id="1.20.58.80">
    <property type="entry name" value="Phosphotransferase system, lactose/cellobiose-type IIA subunit"/>
    <property type="match status" value="1"/>
</dbReference>
<feature type="domain" description="Calpain catalytic" evidence="8">
    <location>
        <begin position="230"/>
        <end position="508"/>
    </location>
</feature>
<evidence type="ECO:0000259" key="8">
    <source>
        <dbReference type="PROSITE" id="PS50203"/>
    </source>
</evidence>
<dbReference type="Gene3D" id="2.60.120.380">
    <property type="match status" value="3"/>
</dbReference>
<evidence type="ECO:0000256" key="1">
    <source>
        <dbReference type="ARBA" id="ARBA00010193"/>
    </source>
</evidence>
<dbReference type="AlphaFoldDB" id="A0A9W8A8T4"/>
<feature type="compositionally biased region" description="Polar residues" evidence="7">
    <location>
        <begin position="21"/>
        <end position="43"/>
    </location>
</feature>
<comment type="similarity">
    <text evidence="1">Belongs to the peptidase C2 family. PalB/RIM13 subfamily.</text>
</comment>
<dbReference type="GO" id="GO:0004198">
    <property type="term" value="F:calcium-dependent cysteine-type endopeptidase activity"/>
    <property type="evidence" value="ECO:0007669"/>
    <property type="project" value="InterPro"/>
</dbReference>
<dbReference type="InterPro" id="IPR051297">
    <property type="entry name" value="PalB/RIM13"/>
</dbReference>
<dbReference type="SUPFAM" id="SSF116846">
    <property type="entry name" value="MIT domain"/>
    <property type="match status" value="1"/>
</dbReference>
<evidence type="ECO:0000313" key="9">
    <source>
        <dbReference type="EMBL" id="KAJ1923837.1"/>
    </source>
</evidence>
<evidence type="ECO:0000256" key="5">
    <source>
        <dbReference type="PIRSR" id="PIRSR622684-1"/>
    </source>
</evidence>
<dbReference type="GO" id="GO:0006508">
    <property type="term" value="P:proteolysis"/>
    <property type="evidence" value="ECO:0007669"/>
    <property type="project" value="UniProtKB-KW"/>
</dbReference>
<dbReference type="SUPFAM" id="SSF49758">
    <property type="entry name" value="Calpain large subunit, middle domain (domain III)"/>
    <property type="match status" value="3"/>
</dbReference>
<dbReference type="CDD" id="cd00044">
    <property type="entry name" value="CysPc"/>
    <property type="match status" value="1"/>
</dbReference>
<dbReference type="InterPro" id="IPR036181">
    <property type="entry name" value="MIT_dom_sf"/>
</dbReference>
<proteinExistence type="inferred from homology"/>
<evidence type="ECO:0000256" key="3">
    <source>
        <dbReference type="ARBA" id="ARBA00022801"/>
    </source>
</evidence>
<feature type="active site" evidence="5 6">
    <location>
        <position position="446"/>
    </location>
</feature>
<evidence type="ECO:0000256" key="4">
    <source>
        <dbReference type="ARBA" id="ARBA00022807"/>
    </source>
</evidence>
<dbReference type="InterPro" id="IPR036213">
    <property type="entry name" value="Calpain_III_sf"/>
</dbReference>
<dbReference type="SUPFAM" id="SSF54001">
    <property type="entry name" value="Cysteine proteinases"/>
    <property type="match status" value="1"/>
</dbReference>
<dbReference type="Gene3D" id="3.90.70.10">
    <property type="entry name" value="Cysteine proteinases"/>
    <property type="match status" value="1"/>
</dbReference>
<dbReference type="OrthoDB" id="167576at2759"/>
<organism evidence="9 10">
    <name type="scientific">Tieghemiomyces parasiticus</name>
    <dbReference type="NCBI Taxonomy" id="78921"/>
    <lineage>
        <taxon>Eukaryota</taxon>
        <taxon>Fungi</taxon>
        <taxon>Fungi incertae sedis</taxon>
        <taxon>Zoopagomycota</taxon>
        <taxon>Kickxellomycotina</taxon>
        <taxon>Dimargaritomycetes</taxon>
        <taxon>Dimargaritales</taxon>
        <taxon>Dimargaritaceae</taxon>
        <taxon>Tieghemiomyces</taxon>
    </lineage>
</organism>
<dbReference type="EMBL" id="JANBPT010000309">
    <property type="protein sequence ID" value="KAJ1923837.1"/>
    <property type="molecule type" value="Genomic_DNA"/>
</dbReference>
<dbReference type="InterPro" id="IPR038765">
    <property type="entry name" value="Papain-like_cys_pep_sf"/>
</dbReference>
<feature type="compositionally biased region" description="Basic and acidic residues" evidence="7">
    <location>
        <begin position="1"/>
        <end position="15"/>
    </location>
</feature>
<evidence type="ECO:0000256" key="2">
    <source>
        <dbReference type="ARBA" id="ARBA00022670"/>
    </source>
</evidence>
<keyword evidence="2 6" id="KW-0645">Protease</keyword>
<dbReference type="Pfam" id="PF01067">
    <property type="entry name" value="Calpain_III"/>
    <property type="match status" value="1"/>
</dbReference>
<feature type="active site" evidence="5 6">
    <location>
        <position position="260"/>
    </location>
</feature>
<dbReference type="SMART" id="SM00230">
    <property type="entry name" value="CysPc"/>
    <property type="match status" value="1"/>
</dbReference>
<feature type="region of interest" description="Disordered" evidence="7">
    <location>
        <begin position="1"/>
        <end position="43"/>
    </location>
</feature>
<keyword evidence="4 6" id="KW-0788">Thiol protease</keyword>
<evidence type="ECO:0000313" key="10">
    <source>
        <dbReference type="Proteomes" id="UP001150569"/>
    </source>
</evidence>
<dbReference type="SMART" id="SM00720">
    <property type="entry name" value="calpain_III"/>
    <property type="match status" value="1"/>
</dbReference>
<evidence type="ECO:0000256" key="6">
    <source>
        <dbReference type="PROSITE-ProRule" id="PRU00239"/>
    </source>
</evidence>
<feature type="region of interest" description="Disordered" evidence="7">
    <location>
        <begin position="106"/>
        <end position="144"/>
    </location>
</feature>
<dbReference type="PRINTS" id="PR00704">
    <property type="entry name" value="CALPAIN"/>
</dbReference>
<gene>
    <name evidence="9" type="primary">RIM13_2</name>
    <name evidence="9" type="ORF">IWQ60_005616</name>
</gene>
<dbReference type="PROSITE" id="PS50203">
    <property type="entry name" value="CALPAIN_CAT"/>
    <property type="match status" value="1"/>
</dbReference>
<reference evidence="9" key="1">
    <citation type="submission" date="2022-07" db="EMBL/GenBank/DDBJ databases">
        <title>Phylogenomic reconstructions and comparative analyses of Kickxellomycotina fungi.</title>
        <authorList>
            <person name="Reynolds N.K."/>
            <person name="Stajich J.E."/>
            <person name="Barry K."/>
            <person name="Grigoriev I.V."/>
            <person name="Crous P."/>
            <person name="Smith M.E."/>
        </authorList>
    </citation>
    <scope>NUCLEOTIDE SEQUENCE</scope>
    <source>
        <strain evidence="9">RSA 861</strain>
    </source>
</reference>
<dbReference type="Pfam" id="PF00648">
    <property type="entry name" value="Peptidase_C2"/>
    <property type="match status" value="1"/>
</dbReference>
<dbReference type="PANTHER" id="PTHR46143:SF1">
    <property type="entry name" value="CALPAIN-7"/>
    <property type="match status" value="1"/>
</dbReference>
<keyword evidence="3 6" id="KW-0378">Hydrolase</keyword>
<dbReference type="InterPro" id="IPR022684">
    <property type="entry name" value="Calpain_cysteine_protease"/>
</dbReference>
<dbReference type="InterPro" id="IPR001300">
    <property type="entry name" value="Peptidase_C2_calpain_cat"/>
</dbReference>
<dbReference type="Proteomes" id="UP001150569">
    <property type="component" value="Unassembled WGS sequence"/>
</dbReference>
<dbReference type="PANTHER" id="PTHR46143">
    <property type="entry name" value="CALPAIN-7"/>
    <property type="match status" value="1"/>
</dbReference>
<comment type="caution">
    <text evidence="9">The sequence shown here is derived from an EMBL/GenBank/DDBJ whole genome shotgun (WGS) entry which is preliminary data.</text>
</comment>
<evidence type="ECO:0000256" key="7">
    <source>
        <dbReference type="SAM" id="MobiDB-lite"/>
    </source>
</evidence>
<dbReference type="InterPro" id="IPR022683">
    <property type="entry name" value="Calpain_III"/>
</dbReference>
<name>A0A9W8A8T4_9FUNG</name>
<sequence length="945" mass="104405">MEPYRDKPRLAESRAEPLANIRTTSSTNVTAQNDGEGSPSNWRTQLERAEELKKQATTAEAKGDLKQAVVLLCEAADLQLKAYTNAQPSVKKAIRQTFNQSVEKATALKKQQSGNATPATGTTLTPAAGPSTDRRTPSAPLHHKVVESSSVCAPALLARPARTTQCSQADKPGLGDDEVEVLRRTSYINGMVFLPWSEGDSSENFTFSEPFVDKDGPVALSRKQRARWGSWKRPKEFMSHPAVIKHVSCHSIIQEVVTDCSFVASLCVAAAYESWYQKRLITSCIYPQDAAGQPVYNPSGKYVVRLLYNGIWRKVAVDDQFPVARDGRLMCTYTQNRTELWPSLIEKAYMKLMGGYDFPGSNSSIDLYTLTGWIPEQILMREDSFNPETQWQRLYQGLQYGDTLVTVATGEMDDATADAYGLVASHAYAVLKVEIVDGVRLLQLKNPWNTRGWKGAYSASDRTRWTPALCQRLQYDPSRAGAKDDGLFWIDYESLVMRFSSIHLNWNPELFTYRFTTHALWSESQGGSSAFYNLANNPQYTLTVEHVDGGGPAGGGTVPVWLLLTKHITQKEENRDYISMFVFDKARGERVYSPELPFVSNDFINSPNVLVRFNAEPGISHFTVVALQFKKTRDLPFTVRGFSMAPLRFVPVPRIPYQQIVTGRWTTDTAGGSPEFPVYFCNPQYHLHISEDDASKQHGQGMITLETDTDKHVNLCVVRAGGYRVTQLSYRNTLADSGPYTESTCFCPLPALDPGNYTVIASTHQPGQLGDYNITFDVHSPFEVHPIPAEGAGQFKRIAKGVWEPGISAAGHAGNPNFARNPRFLVEPATEGVKGIGLATPGGSPLRLSARLQALDIEPVPAINLILLELPEQANREGGHELATSGPYITSRQGALMADVTLPWPPPAGTRYALVPSTWEAGVAGRFQILVYTDKKVDITQADGT</sequence>
<keyword evidence="10" id="KW-1185">Reference proteome</keyword>
<dbReference type="InterPro" id="IPR022682">
    <property type="entry name" value="Calpain_domain_III"/>
</dbReference>
<accession>A0A9W8A8T4</accession>
<feature type="compositionally biased region" description="Low complexity" evidence="7">
    <location>
        <begin position="114"/>
        <end position="131"/>
    </location>
</feature>
<protein>
    <submittedName>
        <fullName evidence="9">Cysteine protease</fullName>
    </submittedName>
</protein>
<feature type="active site" evidence="5 6">
    <location>
        <position position="426"/>
    </location>
</feature>